<dbReference type="OrthoDB" id="699292at2"/>
<organism evidence="5 6">
    <name type="scientific">Pedobacter steynii</name>
    <dbReference type="NCBI Taxonomy" id="430522"/>
    <lineage>
        <taxon>Bacteria</taxon>
        <taxon>Pseudomonadati</taxon>
        <taxon>Bacteroidota</taxon>
        <taxon>Sphingobacteriia</taxon>
        <taxon>Sphingobacteriales</taxon>
        <taxon>Sphingobacteriaceae</taxon>
        <taxon>Pedobacter</taxon>
    </lineage>
</organism>
<evidence type="ECO:0000256" key="3">
    <source>
        <dbReference type="ARBA" id="ARBA00023163"/>
    </source>
</evidence>
<keyword evidence="6" id="KW-1185">Reference proteome</keyword>
<dbReference type="InterPro" id="IPR018062">
    <property type="entry name" value="HTH_AraC-typ_CS"/>
</dbReference>
<dbReference type="InterPro" id="IPR018060">
    <property type="entry name" value="HTH_AraC"/>
</dbReference>
<accession>A0A1G9N244</accession>
<dbReference type="PANTHER" id="PTHR47893:SF1">
    <property type="entry name" value="REGULATORY PROTEIN PCHR"/>
    <property type="match status" value="1"/>
</dbReference>
<dbReference type="PROSITE" id="PS00041">
    <property type="entry name" value="HTH_ARAC_FAMILY_1"/>
    <property type="match status" value="1"/>
</dbReference>
<dbReference type="Pfam" id="PF12833">
    <property type="entry name" value="HTH_18"/>
    <property type="match status" value="1"/>
</dbReference>
<dbReference type="EMBL" id="FNGY01000002">
    <property type="protein sequence ID" value="SDL80454.1"/>
    <property type="molecule type" value="Genomic_DNA"/>
</dbReference>
<keyword evidence="2 5" id="KW-0238">DNA-binding</keyword>
<dbReference type="Gene3D" id="1.10.10.60">
    <property type="entry name" value="Homeodomain-like"/>
    <property type="match status" value="1"/>
</dbReference>
<evidence type="ECO:0000313" key="5">
    <source>
        <dbReference type="EMBL" id="SDL80454.1"/>
    </source>
</evidence>
<dbReference type="PRINTS" id="PR00032">
    <property type="entry name" value="HTHARAC"/>
</dbReference>
<protein>
    <submittedName>
        <fullName evidence="5">AraC-type DNA-binding protein</fullName>
    </submittedName>
</protein>
<name>A0A1G9N244_9SPHI</name>
<dbReference type="GO" id="GO:0043565">
    <property type="term" value="F:sequence-specific DNA binding"/>
    <property type="evidence" value="ECO:0007669"/>
    <property type="project" value="InterPro"/>
</dbReference>
<feature type="domain" description="HTH araC/xylS-type" evidence="4">
    <location>
        <begin position="223"/>
        <end position="321"/>
    </location>
</feature>
<dbReference type="SUPFAM" id="SSF46689">
    <property type="entry name" value="Homeodomain-like"/>
    <property type="match status" value="2"/>
</dbReference>
<evidence type="ECO:0000256" key="2">
    <source>
        <dbReference type="ARBA" id="ARBA00023125"/>
    </source>
</evidence>
<dbReference type="InterPro" id="IPR053142">
    <property type="entry name" value="PchR_regulatory_protein"/>
</dbReference>
<dbReference type="RefSeq" id="WP_074605098.1">
    <property type="nucleotide sequence ID" value="NZ_FNGY01000002.1"/>
</dbReference>
<gene>
    <name evidence="5" type="ORF">SAMN05421820_102190</name>
</gene>
<dbReference type="InterPro" id="IPR020449">
    <property type="entry name" value="Tscrpt_reg_AraC-type_HTH"/>
</dbReference>
<proteinExistence type="predicted"/>
<keyword evidence="3" id="KW-0804">Transcription</keyword>
<evidence type="ECO:0000256" key="1">
    <source>
        <dbReference type="ARBA" id="ARBA00023015"/>
    </source>
</evidence>
<evidence type="ECO:0000313" key="6">
    <source>
        <dbReference type="Proteomes" id="UP000183200"/>
    </source>
</evidence>
<dbReference type="GO" id="GO:0003700">
    <property type="term" value="F:DNA-binding transcription factor activity"/>
    <property type="evidence" value="ECO:0007669"/>
    <property type="project" value="InterPro"/>
</dbReference>
<sequence length="322" mass="36921">MYQIEGKEFATLMKREFVAGFQAEETSVTLKDRFECQTKSLRNEHFDILHFYADFKKTVRVNRMEDTTHVSFHFELSGRSDASITGFKEVLSMEKGHFNVMNCIDPVSTFTFPEQQKYEYICLGLKPTFFRQILAECGPGFQEIFDRSARAESFSLFSQSKRMDHWQNTTLGLISAPPVADALKASYIISKVKELVLLTLNHDPQNNKDKTDDISSADTERLMSCKAYLSENFLHQLTLEEISRNFMLNEFKLKRGFKKLFGTTVFGYIQQLRLNHAQTLLLSGGFTVGEVAAVIGYASDSAFIRAFRQCYGYSPGKYQLVF</sequence>
<dbReference type="SMART" id="SM00342">
    <property type="entry name" value="HTH_ARAC"/>
    <property type="match status" value="1"/>
</dbReference>
<reference evidence="6" key="1">
    <citation type="submission" date="2016-10" db="EMBL/GenBank/DDBJ databases">
        <authorList>
            <person name="Varghese N."/>
            <person name="Submissions S."/>
        </authorList>
    </citation>
    <scope>NUCLEOTIDE SEQUENCE [LARGE SCALE GENOMIC DNA]</scope>
    <source>
        <strain evidence="6">DSM 19110</strain>
    </source>
</reference>
<dbReference type="InterPro" id="IPR009057">
    <property type="entry name" value="Homeodomain-like_sf"/>
</dbReference>
<dbReference type="PROSITE" id="PS01124">
    <property type="entry name" value="HTH_ARAC_FAMILY_2"/>
    <property type="match status" value="1"/>
</dbReference>
<keyword evidence="1" id="KW-0805">Transcription regulation</keyword>
<dbReference type="Proteomes" id="UP000183200">
    <property type="component" value="Unassembled WGS sequence"/>
</dbReference>
<evidence type="ECO:0000259" key="4">
    <source>
        <dbReference type="PROSITE" id="PS01124"/>
    </source>
</evidence>
<dbReference type="AlphaFoldDB" id="A0A1G9N244"/>
<dbReference type="PANTHER" id="PTHR47893">
    <property type="entry name" value="REGULATORY PROTEIN PCHR"/>
    <property type="match status" value="1"/>
</dbReference>